<dbReference type="GO" id="GO:0003677">
    <property type="term" value="F:DNA binding"/>
    <property type="evidence" value="ECO:0007669"/>
    <property type="project" value="UniProtKB-KW"/>
</dbReference>
<evidence type="ECO:0000313" key="5">
    <source>
        <dbReference type="EMBL" id="EAR17111.1"/>
    </source>
</evidence>
<dbReference type="Gene3D" id="1.25.40.10">
    <property type="entry name" value="Tetratricopeptide repeat domain"/>
    <property type="match status" value="1"/>
</dbReference>
<dbReference type="Proteomes" id="UP000009049">
    <property type="component" value="Chromosome"/>
</dbReference>
<evidence type="ECO:0000259" key="4">
    <source>
        <dbReference type="PROSITE" id="PS50043"/>
    </source>
</evidence>
<dbReference type="RefSeq" id="WP_015753866.1">
    <property type="nucleotide sequence ID" value="NC_013222.1"/>
</dbReference>
<keyword evidence="6" id="KW-1185">Reference proteome</keyword>
<dbReference type="InterPro" id="IPR036388">
    <property type="entry name" value="WH-like_DNA-bd_sf"/>
</dbReference>
<dbReference type="InterPro" id="IPR019734">
    <property type="entry name" value="TPR_rpt"/>
</dbReference>
<dbReference type="CDD" id="cd06170">
    <property type="entry name" value="LuxR_C_like"/>
    <property type="match status" value="1"/>
</dbReference>
<dbReference type="SUPFAM" id="SSF46894">
    <property type="entry name" value="C-terminal effector domain of the bipartite response regulators"/>
    <property type="match status" value="1"/>
</dbReference>
<protein>
    <submittedName>
        <fullName evidence="5">Regulatory protein, LuxR:Response regulator receiver</fullName>
    </submittedName>
</protein>
<dbReference type="HOGENOM" id="CLU_034929_0_0_10"/>
<evidence type="ECO:0000256" key="3">
    <source>
        <dbReference type="ARBA" id="ARBA00023163"/>
    </source>
</evidence>
<dbReference type="SUPFAM" id="SSF48452">
    <property type="entry name" value="TPR-like"/>
    <property type="match status" value="2"/>
</dbReference>
<gene>
    <name evidence="5" type="ordered locus">RB2501_09415</name>
</gene>
<reference evidence="5 6" key="1">
    <citation type="journal article" date="2009" name="J. Bacteriol.">
        <title>Complete genome sequence of Robiginitalea biformata HTCC2501.</title>
        <authorList>
            <person name="Oh H.M."/>
            <person name="Giovannoni S.J."/>
            <person name="Lee K."/>
            <person name="Ferriera S."/>
            <person name="Johnson J."/>
            <person name="Cho J.C."/>
        </authorList>
    </citation>
    <scope>NUCLEOTIDE SEQUENCE [LARGE SCALE GENOMIC DNA]</scope>
    <source>
        <strain evidence="6">ATCC BAA-864 / HTCC2501 / KCTC 12146</strain>
    </source>
</reference>
<dbReference type="SMART" id="SM00028">
    <property type="entry name" value="TPR"/>
    <property type="match status" value="3"/>
</dbReference>
<accession>A4CJK3</accession>
<dbReference type="PRINTS" id="PR00038">
    <property type="entry name" value="HTHLUXR"/>
</dbReference>
<feature type="domain" description="HTH luxR-type" evidence="4">
    <location>
        <begin position="465"/>
        <end position="530"/>
    </location>
</feature>
<evidence type="ECO:0000256" key="2">
    <source>
        <dbReference type="ARBA" id="ARBA00023125"/>
    </source>
</evidence>
<keyword evidence="1" id="KW-0805">Transcription regulation</keyword>
<dbReference type="eggNOG" id="COG2909">
    <property type="taxonomic scope" value="Bacteria"/>
</dbReference>
<dbReference type="InterPro" id="IPR011990">
    <property type="entry name" value="TPR-like_helical_dom_sf"/>
</dbReference>
<dbReference type="InterPro" id="IPR000792">
    <property type="entry name" value="Tscrpt_reg_LuxR_C"/>
</dbReference>
<dbReference type="Pfam" id="PF00196">
    <property type="entry name" value="GerE"/>
    <property type="match status" value="1"/>
</dbReference>
<dbReference type="KEGG" id="rbi:RB2501_09415"/>
<dbReference type="Gene3D" id="1.10.10.10">
    <property type="entry name" value="Winged helix-like DNA-binding domain superfamily/Winged helix DNA-binding domain"/>
    <property type="match status" value="1"/>
</dbReference>
<dbReference type="OrthoDB" id="9797341at2"/>
<keyword evidence="3" id="KW-0804">Transcription</keyword>
<dbReference type="EMBL" id="CP001712">
    <property type="protein sequence ID" value="EAR17111.1"/>
    <property type="molecule type" value="Genomic_DNA"/>
</dbReference>
<proteinExistence type="predicted"/>
<keyword evidence="2" id="KW-0238">DNA-binding</keyword>
<evidence type="ECO:0000313" key="6">
    <source>
        <dbReference type="Proteomes" id="UP000009049"/>
    </source>
</evidence>
<dbReference type="PROSITE" id="PS50043">
    <property type="entry name" value="HTH_LUXR_2"/>
    <property type="match status" value="1"/>
</dbReference>
<dbReference type="InterPro" id="IPR016032">
    <property type="entry name" value="Sig_transdc_resp-reg_C-effctor"/>
</dbReference>
<dbReference type="AlphaFoldDB" id="A4CJK3"/>
<dbReference type="STRING" id="313596.RB2501_09415"/>
<sequence>MDNSETWTETYNRLKSSSRDSMSADTLATYATAAYLTGRDEESFDLMDRAHRAYLDKQDRSRALRCIFWLGLMLMNNGEMTRSSGWLSRGMKLLESAPRETPSEKGLFLIPKALETLSRGLPKKARDLFSQAAGIGEKCKDNDLLALGQLGKGQALIHSGAIKSGGKLFDELLVVVDAGEVYPIVSGIVYCAVIETCRKVWDIRRAQVWTAALTKWCSAQPDIVPFKGQCMARRGEILQLQGDWHRALREVDSACNLLARYRSGAAGEAYYRKGELYRLLGSYKEAESCFGQSANWGRKPQPGLALLRLAQGKTETATTSIQTALRETHDSYTRMELLPAAIDIWVAGESLQEANEGLKELRDGIGRVDAPLLKAQAAYASGLVRFAEGNLQDALEHLNEALNHIHVGSLPYLYARVRELKGRAYLEVEDRENCTLELSGARWVYEQLRAKPDLERIQPVLHKTREHPTRRLTLRELQVLRLIASGMTNKSAARELFISERTVDRHVSNIFDKLGVSSRVAATVVAIKHKLIDAPG</sequence>
<organism evidence="5 6">
    <name type="scientific">Robiginitalea biformata (strain ATCC BAA-864 / DSM 15991 / KCTC 12146 / HTCC2501)</name>
    <dbReference type="NCBI Taxonomy" id="313596"/>
    <lineage>
        <taxon>Bacteria</taxon>
        <taxon>Pseudomonadati</taxon>
        <taxon>Bacteroidota</taxon>
        <taxon>Flavobacteriia</taxon>
        <taxon>Flavobacteriales</taxon>
        <taxon>Flavobacteriaceae</taxon>
        <taxon>Robiginitalea</taxon>
    </lineage>
</organism>
<dbReference type="PANTHER" id="PTHR44688">
    <property type="entry name" value="DNA-BINDING TRANSCRIPTIONAL ACTIVATOR DEVR_DOSR"/>
    <property type="match status" value="1"/>
</dbReference>
<dbReference type="GO" id="GO:0006355">
    <property type="term" value="P:regulation of DNA-templated transcription"/>
    <property type="evidence" value="ECO:0007669"/>
    <property type="project" value="InterPro"/>
</dbReference>
<name>A4CJK3_ROBBH</name>
<dbReference type="SMART" id="SM00421">
    <property type="entry name" value="HTH_LUXR"/>
    <property type="match status" value="1"/>
</dbReference>
<dbReference type="PANTHER" id="PTHR44688:SF16">
    <property type="entry name" value="DNA-BINDING TRANSCRIPTIONAL ACTIVATOR DEVR_DOSR"/>
    <property type="match status" value="1"/>
</dbReference>
<evidence type="ECO:0000256" key="1">
    <source>
        <dbReference type="ARBA" id="ARBA00023015"/>
    </source>
</evidence>